<evidence type="ECO:0000313" key="1">
    <source>
        <dbReference type="EMBL" id="KAL3599109.1"/>
    </source>
</evidence>
<name>A0ACC4CNI2_POPAL</name>
<accession>A0ACC4CNI2</accession>
<comment type="caution">
    <text evidence="1">The sequence shown here is derived from an EMBL/GenBank/DDBJ whole genome shotgun (WGS) entry which is preliminary data.</text>
</comment>
<dbReference type="Proteomes" id="UP000309997">
    <property type="component" value="Unassembled WGS sequence"/>
</dbReference>
<sequence>MKCRSVACIWPDTPPSHKVTASAALNHPPTLYTGGSDGSILWWNLSSSDTNSEIKPVAMLCGHAAPIAGLSICCPMVVTGDDTKTECSSNGDGSYGALISACTDGVLCVWSRGSGHCRRRRKLPPWVGSPCIVRTLPTSPRYVCIGCCFIDPRSIDSFEGGEASVDKGRKHGKHSKTTVVIVDTHGLTIVQTVFHGNLSIGRLDFMDIVFLGEDGEKHSVFMADSSGRVELVPILKESNAGGDDGSGSSKSSQLEVVNWGNKLSEGGQVVSIATRGDLIALVLQTRCIFRILSSDSSIGEISFAEDILCVEEHSNQSHVLGGMFLEIGDTGEMQNAQYDNFLGHFAVWNRRGSAIVYIVSYLNNVFKSETLCEIPSSSCPADVRLLFSFIQLKNYLLRIESVCYDDEEPLRWKPHVTIWSLCQKNNIHGKSSRQCKMLGESDFLAEWISSSSLHEINSQGGRKMRITSLQSTFRKARTENNKHSNDESFSFVRNGLAVSSSMVISENHFVPYAVVYGFFSGEIEVVRFDMLLGPDCHGESPSHDVEPPVSRQCFSGHTGAVLCLAAHRMMGAAKGWSFSHVLVSGSMDCTIRVWDLDTGNLITVMRQHVASVRQIIFPSAWTERPWGDCFLSVGEDSCVALASLETLRVERMFPGHPSYPEKVVWDGARGYIACLCWSHSGLSDTSDTLYIWDVKTGARERVLCGTASHSMLDHFCKGIIVNSLSGSILNGNTSVSSLLLPILEDGNFSQSHSKLSEKVSSPRMTSSMKITMDPTTSQGQVKKGIFPSTPSFLQMNKHAIGCTCPFPGIAALSFDLASLMFSCQKHEPAANGGVKLKERGTSNPRTHDMNSDDGSDKNGTSTDSVEEHECIRSQEEYFLRFSLSFLHLWDLDIELDKLLVTEMKLNRPENLIIASGLQGDKGSLTLTFPGLSSILELWKSSSEFCAMRSLMMLSIAQRMISFSHCSSPASSALAAFYTRSLADKIPDIKPPLLQLLVSFWQDESEHVRMAARTLFHCAASRAIPTPLYDKKANANRELVRSLSEIGENEGQVSKVGGTSTNGLSSDMSPEPQSTSLAAESPDKSLEKQGITEAERFKILDWLESYEMQDWISCVGGTSQDAMTSHIIVAAALAMWYPSLVKPSLATLVAHPLVKLVMAMNETYSSTAAELLSEGMESTWKTCINSEICRLIGDTFFQIECVSGQSANTAGHPPPVPSSIQETLVGILLPNLAMADIPGFLNVIESQIWSTASDSPVHLVSLTTLVRVMRGSPRQLSQYLDKVVSFILHTIDPGNSIMRKTCLHSSMTALKEMVRALPMVALNDTSTRLAVGDAIGEINNATISVYDMQSVTKIKVLDASGPPGLPNLLSGTSEMAVTTVISALSFAPDGEGLVAFSEHGLMIRWWSLGSVWWEKLSRNLAPVQCTKVIFVPPWEGFSPNSSRSSIMANILGHDNQVNMQEKSRDSTYADSLKMLIHNLDLSYRLQWVSERKVLLSRHGQELGTFPLSRFPEYQQFNCALNLHPNRHWFHCFLKVGLLYRDLENRKLGQRNTPVSL</sequence>
<gene>
    <name evidence="1" type="ORF">D5086_007027</name>
</gene>
<protein>
    <submittedName>
        <fullName evidence="1">Uncharacterized protein</fullName>
    </submittedName>
</protein>
<organism evidence="1 2">
    <name type="scientific">Populus alba</name>
    <name type="common">White poplar</name>
    <dbReference type="NCBI Taxonomy" id="43335"/>
    <lineage>
        <taxon>Eukaryota</taxon>
        <taxon>Viridiplantae</taxon>
        <taxon>Streptophyta</taxon>
        <taxon>Embryophyta</taxon>
        <taxon>Tracheophyta</taxon>
        <taxon>Spermatophyta</taxon>
        <taxon>Magnoliopsida</taxon>
        <taxon>eudicotyledons</taxon>
        <taxon>Gunneridae</taxon>
        <taxon>Pentapetalae</taxon>
        <taxon>rosids</taxon>
        <taxon>fabids</taxon>
        <taxon>Malpighiales</taxon>
        <taxon>Salicaceae</taxon>
        <taxon>Saliceae</taxon>
        <taxon>Populus</taxon>
    </lineage>
</organism>
<reference evidence="1 2" key="1">
    <citation type="journal article" date="2024" name="Plant Biotechnol. J.">
        <title>Genome and CRISPR/Cas9 system of a widespread forest tree (Populus alba) in the world.</title>
        <authorList>
            <person name="Liu Y.J."/>
            <person name="Jiang P.F."/>
            <person name="Han X.M."/>
            <person name="Li X.Y."/>
            <person name="Wang H.M."/>
            <person name="Wang Y.J."/>
            <person name="Wang X.X."/>
            <person name="Zeng Q.Y."/>
        </authorList>
    </citation>
    <scope>NUCLEOTIDE SEQUENCE [LARGE SCALE GENOMIC DNA]</scope>
    <source>
        <strain evidence="2">cv. PAL-ZL1</strain>
    </source>
</reference>
<proteinExistence type="predicted"/>
<evidence type="ECO:0000313" key="2">
    <source>
        <dbReference type="Proteomes" id="UP000309997"/>
    </source>
</evidence>
<keyword evidence="2" id="KW-1185">Reference proteome</keyword>
<dbReference type="EMBL" id="RCHU02000003">
    <property type="protein sequence ID" value="KAL3599109.1"/>
    <property type="molecule type" value="Genomic_DNA"/>
</dbReference>